<dbReference type="Proteomes" id="UP001430953">
    <property type="component" value="Unassembled WGS sequence"/>
</dbReference>
<dbReference type="EMBL" id="JADYXP020000048">
    <property type="protein sequence ID" value="KAL0098585.1"/>
    <property type="molecule type" value="Genomic_DNA"/>
</dbReference>
<comment type="caution">
    <text evidence="1">The sequence shown here is derived from an EMBL/GenBank/DDBJ whole genome shotgun (WGS) entry which is preliminary data.</text>
</comment>
<keyword evidence="2" id="KW-1185">Reference proteome</keyword>
<evidence type="ECO:0000313" key="1">
    <source>
        <dbReference type="EMBL" id="KAL0098585.1"/>
    </source>
</evidence>
<protein>
    <submittedName>
        <fullName evidence="1">Uncharacterized protein</fullName>
    </submittedName>
</protein>
<sequence length="141" mass="16418">MIDKGESLTLEDLLSKQSQDFESLKKYAVSLRTLQLQKRKKTVLNPWVKNIRHIWMQCQERNAQIYRAVTVDDKVDLPYFNTMEFGTMKTVVFETLYDIAEHVSAQEQPPGVEQLLRGVKRPPNTDVTVANFEFAWDLVLN</sequence>
<gene>
    <name evidence="1" type="ORF">PUN28_020541</name>
</gene>
<dbReference type="AlphaFoldDB" id="A0AAW2E6K3"/>
<evidence type="ECO:0000313" key="2">
    <source>
        <dbReference type="Proteomes" id="UP001430953"/>
    </source>
</evidence>
<name>A0AAW2E6K3_9HYME</name>
<proteinExistence type="predicted"/>
<accession>A0AAW2E6K3</accession>
<organism evidence="1 2">
    <name type="scientific">Cardiocondyla obscurior</name>
    <dbReference type="NCBI Taxonomy" id="286306"/>
    <lineage>
        <taxon>Eukaryota</taxon>
        <taxon>Metazoa</taxon>
        <taxon>Ecdysozoa</taxon>
        <taxon>Arthropoda</taxon>
        <taxon>Hexapoda</taxon>
        <taxon>Insecta</taxon>
        <taxon>Pterygota</taxon>
        <taxon>Neoptera</taxon>
        <taxon>Endopterygota</taxon>
        <taxon>Hymenoptera</taxon>
        <taxon>Apocrita</taxon>
        <taxon>Aculeata</taxon>
        <taxon>Formicoidea</taxon>
        <taxon>Formicidae</taxon>
        <taxon>Myrmicinae</taxon>
        <taxon>Cardiocondyla</taxon>
    </lineage>
</organism>
<reference evidence="1 2" key="1">
    <citation type="submission" date="2023-03" db="EMBL/GenBank/DDBJ databases">
        <title>High recombination rates correlate with genetic variation in Cardiocondyla obscurior ants.</title>
        <authorList>
            <person name="Errbii M."/>
        </authorList>
    </citation>
    <scope>NUCLEOTIDE SEQUENCE [LARGE SCALE GENOMIC DNA]</scope>
    <source>
        <strain evidence="1">Alpha-2009</strain>
        <tissue evidence="1">Whole body</tissue>
    </source>
</reference>